<dbReference type="Proteomes" id="UP001054945">
    <property type="component" value="Unassembled WGS sequence"/>
</dbReference>
<dbReference type="EMBL" id="BPLR01017481">
    <property type="protein sequence ID" value="GIY91970.1"/>
    <property type="molecule type" value="Genomic_DNA"/>
</dbReference>
<evidence type="ECO:0000313" key="1">
    <source>
        <dbReference type="EMBL" id="GIY91970.1"/>
    </source>
</evidence>
<dbReference type="AlphaFoldDB" id="A0AAV4XCP6"/>
<evidence type="ECO:0000313" key="2">
    <source>
        <dbReference type="Proteomes" id="UP001054945"/>
    </source>
</evidence>
<name>A0AAV4XCP6_CAEEX</name>
<keyword evidence="2" id="KW-1185">Reference proteome</keyword>
<comment type="caution">
    <text evidence="1">The sequence shown here is derived from an EMBL/GenBank/DDBJ whole genome shotgun (WGS) entry which is preliminary data.</text>
</comment>
<reference evidence="1 2" key="1">
    <citation type="submission" date="2021-06" db="EMBL/GenBank/DDBJ databases">
        <title>Caerostris extrusa draft genome.</title>
        <authorList>
            <person name="Kono N."/>
            <person name="Arakawa K."/>
        </authorList>
    </citation>
    <scope>NUCLEOTIDE SEQUENCE [LARGE SCALE GENOMIC DNA]</scope>
</reference>
<protein>
    <submittedName>
        <fullName evidence="1">Uncharacterized protein</fullName>
    </submittedName>
</protein>
<proteinExistence type="predicted"/>
<gene>
    <name evidence="1" type="ORF">CEXT_726231</name>
</gene>
<organism evidence="1 2">
    <name type="scientific">Caerostris extrusa</name>
    <name type="common">Bark spider</name>
    <name type="synonym">Caerostris bankana</name>
    <dbReference type="NCBI Taxonomy" id="172846"/>
    <lineage>
        <taxon>Eukaryota</taxon>
        <taxon>Metazoa</taxon>
        <taxon>Ecdysozoa</taxon>
        <taxon>Arthropoda</taxon>
        <taxon>Chelicerata</taxon>
        <taxon>Arachnida</taxon>
        <taxon>Araneae</taxon>
        <taxon>Araneomorphae</taxon>
        <taxon>Entelegynae</taxon>
        <taxon>Araneoidea</taxon>
        <taxon>Araneidae</taxon>
        <taxon>Caerostris</taxon>
    </lineage>
</organism>
<accession>A0AAV4XCP6</accession>
<sequence>MLMGGQRQFAVKEGELSCIWTELHTRFTGRPTFGPWIFVLIFVRWHPPNTHSGRLFNNYWFSMCSSLDPISIGFEGRKPDEMFRHQIAMQSTPHFCNSDVCRIS</sequence>